<feature type="domain" description="AMP-dependent synthetase/ligase" evidence="1">
    <location>
        <begin position="53"/>
        <end position="235"/>
    </location>
</feature>
<dbReference type="InterPro" id="IPR020845">
    <property type="entry name" value="AMP-binding_CS"/>
</dbReference>
<dbReference type="NCBIfam" id="NF005877">
    <property type="entry name" value="PRK07824.1"/>
    <property type="match status" value="1"/>
</dbReference>
<dbReference type="EC" id="6.2.1.26" evidence="3"/>
<keyword evidence="4" id="KW-1185">Reference proteome</keyword>
<accession>A0ABW1J0M7</accession>
<dbReference type="InterPro" id="IPR050237">
    <property type="entry name" value="ATP-dep_AMP-bd_enzyme"/>
</dbReference>
<dbReference type="Pfam" id="PF13193">
    <property type="entry name" value="AMP-binding_C"/>
    <property type="match status" value="1"/>
</dbReference>
<dbReference type="InterPro" id="IPR042099">
    <property type="entry name" value="ANL_N_sf"/>
</dbReference>
<reference evidence="4" key="1">
    <citation type="journal article" date="2019" name="Int. J. Syst. Evol. Microbiol.">
        <title>The Global Catalogue of Microorganisms (GCM) 10K type strain sequencing project: providing services to taxonomists for standard genome sequencing and annotation.</title>
        <authorList>
            <consortium name="The Broad Institute Genomics Platform"/>
            <consortium name="The Broad Institute Genome Sequencing Center for Infectious Disease"/>
            <person name="Wu L."/>
            <person name="Ma J."/>
        </authorList>
    </citation>
    <scope>NUCLEOTIDE SEQUENCE [LARGE SCALE GENOMIC DNA]</scope>
    <source>
        <strain evidence="4">CCM 8391</strain>
    </source>
</reference>
<dbReference type="GO" id="GO:0008756">
    <property type="term" value="F:o-succinylbenzoate-CoA ligase activity"/>
    <property type="evidence" value="ECO:0007669"/>
    <property type="project" value="UniProtKB-EC"/>
</dbReference>
<dbReference type="Pfam" id="PF00501">
    <property type="entry name" value="AMP-binding"/>
    <property type="match status" value="1"/>
</dbReference>
<dbReference type="Proteomes" id="UP001596302">
    <property type="component" value="Unassembled WGS sequence"/>
</dbReference>
<proteinExistence type="predicted"/>
<dbReference type="InterPro" id="IPR025110">
    <property type="entry name" value="AMP-bd_C"/>
</dbReference>
<dbReference type="InterPro" id="IPR045851">
    <property type="entry name" value="AMP-bd_C_sf"/>
</dbReference>
<dbReference type="Gene3D" id="3.30.300.30">
    <property type="match status" value="1"/>
</dbReference>
<dbReference type="Gene3D" id="3.40.50.12780">
    <property type="entry name" value="N-terminal domain of ligase-like"/>
    <property type="match status" value="1"/>
</dbReference>
<evidence type="ECO:0000313" key="3">
    <source>
        <dbReference type="EMBL" id="MFC5994029.1"/>
    </source>
</evidence>
<evidence type="ECO:0000259" key="1">
    <source>
        <dbReference type="Pfam" id="PF00501"/>
    </source>
</evidence>
<name>A0ABW1J0M7_9PSEU</name>
<sequence>MRPVPVDGSPRATARLADALAAALDGTGPAVVPVARGTAAPAAGPGPAGEPAPGTAVVIATSGSTGRPKHVMLPASALVASARATEHRLGGPARWLLALPAEHVAGVQVIVRAVLAGAPPLTQDLRDGFRPADFAAATARLPGPAARRCTSLVPTQLLRLLDADGAPLEALRSYDAVLVGGAALDAELRARAADAGVSVVATYGMSETSGGCVYDGVPLDGVRVRLETDGRILLGGPTLASGYLGDVDETAAAFVNGWFRTGDLGRWDDTRLTVLGRADDMIVTGGSNIAPAAVERVLTAQPGVVAACVVGLPDPQWGEIVGAALVLTGPAEPERLRAAVRADLGRAAVPRRIRVLPELPLRGIGKPDRAIVRALLGAATGASDTGSEDATDPNR</sequence>
<evidence type="ECO:0000313" key="4">
    <source>
        <dbReference type="Proteomes" id="UP001596302"/>
    </source>
</evidence>
<dbReference type="SUPFAM" id="SSF56801">
    <property type="entry name" value="Acetyl-CoA synthetase-like"/>
    <property type="match status" value="1"/>
</dbReference>
<dbReference type="EMBL" id="JBHSQW010000014">
    <property type="protein sequence ID" value="MFC5994029.1"/>
    <property type="molecule type" value="Genomic_DNA"/>
</dbReference>
<comment type="caution">
    <text evidence="3">The sequence shown here is derived from an EMBL/GenBank/DDBJ whole genome shotgun (WGS) entry which is preliminary data.</text>
</comment>
<evidence type="ECO:0000259" key="2">
    <source>
        <dbReference type="Pfam" id="PF13193"/>
    </source>
</evidence>
<keyword evidence="3" id="KW-0436">Ligase</keyword>
<dbReference type="PANTHER" id="PTHR43767">
    <property type="entry name" value="LONG-CHAIN-FATTY-ACID--COA LIGASE"/>
    <property type="match status" value="1"/>
</dbReference>
<dbReference type="InterPro" id="IPR000873">
    <property type="entry name" value="AMP-dep_synth/lig_dom"/>
</dbReference>
<dbReference type="PROSITE" id="PS00455">
    <property type="entry name" value="AMP_BINDING"/>
    <property type="match status" value="1"/>
</dbReference>
<dbReference type="RefSeq" id="WP_379584080.1">
    <property type="nucleotide sequence ID" value="NZ_JBHSQW010000014.1"/>
</dbReference>
<gene>
    <name evidence="3" type="primary">menE</name>
    <name evidence="3" type="ORF">ACFQE5_07370</name>
</gene>
<organism evidence="3 4">
    <name type="scientific">Pseudonocardia hispaniensis</name>
    <dbReference type="NCBI Taxonomy" id="904933"/>
    <lineage>
        <taxon>Bacteria</taxon>
        <taxon>Bacillati</taxon>
        <taxon>Actinomycetota</taxon>
        <taxon>Actinomycetes</taxon>
        <taxon>Pseudonocardiales</taxon>
        <taxon>Pseudonocardiaceae</taxon>
        <taxon>Pseudonocardia</taxon>
    </lineage>
</organism>
<protein>
    <submittedName>
        <fullName evidence="3">O-succinylbenzoate--CoA ligase</fullName>
        <ecNumber evidence="3">6.2.1.26</ecNumber>
    </submittedName>
</protein>
<feature type="domain" description="AMP-binding enzyme C-terminal" evidence="2">
    <location>
        <begin position="294"/>
        <end position="366"/>
    </location>
</feature>
<dbReference type="PANTHER" id="PTHR43767:SF1">
    <property type="entry name" value="NONRIBOSOMAL PEPTIDE SYNTHASE PES1 (EUROFUNG)-RELATED"/>
    <property type="match status" value="1"/>
</dbReference>